<evidence type="ECO:0000256" key="1">
    <source>
        <dbReference type="ARBA" id="ARBA00007227"/>
    </source>
</evidence>
<protein>
    <recommendedName>
        <fullName evidence="2">HTH cro/C1-type domain-containing protein</fullName>
    </recommendedName>
</protein>
<keyword evidence="4" id="KW-1185">Reference proteome</keyword>
<dbReference type="SUPFAM" id="SSF47413">
    <property type="entry name" value="lambda repressor-like DNA-binding domains"/>
    <property type="match status" value="1"/>
</dbReference>
<sequence>MDEGIGKRVADSMPEGLRQMELAARVGMTPDALSRALSGGRAFSSIEIAQVAEVLSADLHWLITGEPDPHRLLVAARHTFDADSKTRSVPSWPRDSEVLEDIGMIYRQATAAMASSEGSTLPTSPDALRTALGEGFVRRFADLLEANLAVDVVRVAGLTTAYSFTVNHRMVIALPSTGNWFWENWSMAHEYCHLAKGHHEAGIADEAEANAFAAELLLPAAAMREMDWTEVQAPQLATRVWDWGISTDALAKRLQALNIPRSPLVDGLLGKKTQALLRHHWRQPETETGDAITLRMDAAAARRFPVTVQDAHLALIADGRTPKTGLAWMLGVPADDLDVEVPVPETVAVEDLLADLRTSPEGS</sequence>
<evidence type="ECO:0000313" key="3">
    <source>
        <dbReference type="EMBL" id="GEQ13519.1"/>
    </source>
</evidence>
<dbReference type="GO" id="GO:0003677">
    <property type="term" value="F:DNA binding"/>
    <property type="evidence" value="ECO:0007669"/>
    <property type="project" value="InterPro"/>
</dbReference>
<evidence type="ECO:0000313" key="4">
    <source>
        <dbReference type="Proteomes" id="UP000321793"/>
    </source>
</evidence>
<dbReference type="InterPro" id="IPR010359">
    <property type="entry name" value="IrrE_HExxH"/>
</dbReference>
<dbReference type="Pfam" id="PF06114">
    <property type="entry name" value="Peptidase_M78"/>
    <property type="match status" value="1"/>
</dbReference>
<dbReference type="PANTHER" id="PTHR43236">
    <property type="entry name" value="ANTITOXIN HIGA1"/>
    <property type="match status" value="1"/>
</dbReference>
<reference evidence="3 4" key="1">
    <citation type="submission" date="2019-07" db="EMBL/GenBank/DDBJ databases">
        <title>Whole genome shotgun sequence of Knoellia locipacati NBRC 109775.</title>
        <authorList>
            <person name="Hosoyama A."/>
            <person name="Uohara A."/>
            <person name="Ohji S."/>
            <person name="Ichikawa N."/>
        </authorList>
    </citation>
    <scope>NUCLEOTIDE SEQUENCE [LARGE SCALE GENOMIC DNA]</scope>
    <source>
        <strain evidence="3 4">NBRC 109775</strain>
    </source>
</reference>
<organism evidence="3 4">
    <name type="scientific">Knoellia locipacati</name>
    <dbReference type="NCBI Taxonomy" id="882824"/>
    <lineage>
        <taxon>Bacteria</taxon>
        <taxon>Bacillati</taxon>
        <taxon>Actinomycetota</taxon>
        <taxon>Actinomycetes</taxon>
        <taxon>Micrococcales</taxon>
        <taxon>Intrasporangiaceae</taxon>
        <taxon>Knoellia</taxon>
    </lineage>
</organism>
<dbReference type="PANTHER" id="PTHR43236:SF2">
    <property type="entry name" value="BLL0069 PROTEIN"/>
    <property type="match status" value="1"/>
</dbReference>
<comment type="caution">
    <text evidence="3">The sequence shown here is derived from an EMBL/GenBank/DDBJ whole genome shotgun (WGS) entry which is preliminary data.</text>
</comment>
<feature type="domain" description="HTH cro/C1-type" evidence="2">
    <location>
        <begin position="16"/>
        <end position="62"/>
    </location>
</feature>
<dbReference type="InterPro" id="IPR001387">
    <property type="entry name" value="Cro/C1-type_HTH"/>
</dbReference>
<dbReference type="Proteomes" id="UP000321793">
    <property type="component" value="Unassembled WGS sequence"/>
</dbReference>
<dbReference type="EMBL" id="BKBA01000006">
    <property type="protein sequence ID" value="GEQ13519.1"/>
    <property type="molecule type" value="Genomic_DNA"/>
</dbReference>
<proteinExistence type="inferred from homology"/>
<dbReference type="AlphaFoldDB" id="A0A512T005"/>
<dbReference type="InterPro" id="IPR052345">
    <property type="entry name" value="Rad_response_metalloprotease"/>
</dbReference>
<dbReference type="PROSITE" id="PS50943">
    <property type="entry name" value="HTH_CROC1"/>
    <property type="match status" value="1"/>
</dbReference>
<evidence type="ECO:0000259" key="2">
    <source>
        <dbReference type="PROSITE" id="PS50943"/>
    </source>
</evidence>
<gene>
    <name evidence="3" type="ORF">KLO01_15660</name>
</gene>
<dbReference type="RefSeq" id="WP_222611952.1">
    <property type="nucleotide sequence ID" value="NZ_BAABDN010000001.1"/>
</dbReference>
<name>A0A512T005_9MICO</name>
<dbReference type="InterPro" id="IPR010982">
    <property type="entry name" value="Lambda_DNA-bd_dom_sf"/>
</dbReference>
<dbReference type="CDD" id="cd00093">
    <property type="entry name" value="HTH_XRE"/>
    <property type="match status" value="1"/>
</dbReference>
<comment type="similarity">
    <text evidence="1">Belongs to the short-chain fatty acyl-CoA assimilation regulator (ScfR) family.</text>
</comment>
<dbReference type="Gene3D" id="1.10.260.40">
    <property type="entry name" value="lambda repressor-like DNA-binding domains"/>
    <property type="match status" value="1"/>
</dbReference>
<accession>A0A512T005</accession>